<dbReference type="EC" id="7.3.2.7" evidence="3 4"/>
<evidence type="ECO:0000256" key="3">
    <source>
        <dbReference type="NCBIfam" id="TIGR04291"/>
    </source>
</evidence>
<feature type="domain" description="AAA+ ATPase" evidence="5">
    <location>
        <begin position="7"/>
        <end position="226"/>
    </location>
</feature>
<dbReference type="RefSeq" id="WP_132977177.1">
    <property type="nucleotide sequence ID" value="NZ_SMAO01000004.1"/>
</dbReference>
<keyword evidence="4" id="KW-0547">Nucleotide-binding</keyword>
<evidence type="ECO:0000256" key="2">
    <source>
        <dbReference type="ARBA" id="ARBA00052296"/>
    </source>
</evidence>
<comment type="caution">
    <text evidence="6">The sequence shown here is derived from an EMBL/GenBank/DDBJ whole genome shotgun (WGS) entry which is preliminary data.</text>
</comment>
<gene>
    <name evidence="6" type="ORF">EDC35_104263</name>
</gene>
<evidence type="ECO:0000256" key="1">
    <source>
        <dbReference type="ARBA" id="ARBA00011040"/>
    </source>
</evidence>
<dbReference type="EMBL" id="SMAO01000004">
    <property type="protein sequence ID" value="TCT21406.1"/>
    <property type="molecule type" value="Genomic_DNA"/>
</dbReference>
<comment type="catalytic activity">
    <reaction evidence="2 4">
        <text>arsenite(in) + ATP + H2O = arsenite(out) + ADP + phosphate + H(+)</text>
        <dbReference type="Rhea" id="RHEA:11348"/>
        <dbReference type="ChEBI" id="CHEBI:15377"/>
        <dbReference type="ChEBI" id="CHEBI:15378"/>
        <dbReference type="ChEBI" id="CHEBI:29242"/>
        <dbReference type="ChEBI" id="CHEBI:30616"/>
        <dbReference type="ChEBI" id="CHEBI:43474"/>
        <dbReference type="ChEBI" id="CHEBI:456216"/>
        <dbReference type="EC" id="7.3.2.7"/>
    </reaction>
</comment>
<dbReference type="PIRSF" id="PIRSF001327">
    <property type="entry name" value="Arsenical_pump-driving_ATPase"/>
    <property type="match status" value="1"/>
</dbReference>
<dbReference type="NCBIfam" id="TIGR04291">
    <property type="entry name" value="arsen_driv_ArsA"/>
    <property type="match status" value="1"/>
</dbReference>
<dbReference type="SMART" id="SM00382">
    <property type="entry name" value="AAA"/>
    <property type="match status" value="2"/>
</dbReference>
<dbReference type="OrthoDB" id="9780677at2"/>
<dbReference type="GO" id="GO:0005524">
    <property type="term" value="F:ATP binding"/>
    <property type="evidence" value="ECO:0007669"/>
    <property type="project" value="UniProtKB-UniRule"/>
</dbReference>
<dbReference type="InterPro" id="IPR003593">
    <property type="entry name" value="AAA+_ATPase"/>
</dbReference>
<keyword evidence="7" id="KW-1185">Reference proteome</keyword>
<dbReference type="Gene3D" id="3.40.50.300">
    <property type="entry name" value="P-loop containing nucleotide triphosphate hydrolases"/>
    <property type="match status" value="2"/>
</dbReference>
<sequence>MAIPDTRTRHLFFTGKGGVGKTSLACATGLALAESGRQVLIVSTDPASNLDEVLGVALGQTPTAIPGASGLFALNIDPEAAAHDYRERMVAPYRGLLPAAAIVSMEEQFSGACTMEIAAFDEFSKLLGDPAATAQFEHVIFDTAPTGHTLRLLTLPSAWSEFIDSSTGGASCLGPLAGLEKQQALYAATVAQLADPQRTTVVLVSRPETAALREAERTRAELADLGVSHLHLALNGVLDVAETDDSIAGAMMRRGAEALAAMPTGLAALPATITPLLPLGTLGLDALRQMANPALIQPSGDEPDSDCVLPGKLSGLVDELVQAGRGVILTMGKGGVGKTTLAAAIAVALARRGHPVQLSTTDPAAHVAEAIGESVANLRVSRIDPSAEVAAYQAEVLAKAAANLDPNGRAMLEEDLRSPCTEEIAVFRAFARAVDGGQDGFVVLDTAPTGHTILLLDAAEAYHREVSRTQGDMPEAVRQLLPRLRDPAFTRVLVVALPEATPVHEAERLQADLRRAGIEPFGWVINQSLLASGTRHPLLRQRGVSETPFIRRVADRLSQRCALIPWLPEPPVGEAGLAQLTAY</sequence>
<keyword evidence="4 6" id="KW-0067">ATP-binding</keyword>
<keyword evidence="4" id="KW-0059">Arsenical resistance</keyword>
<dbReference type="CDD" id="cd02035">
    <property type="entry name" value="ArsA"/>
    <property type="match status" value="2"/>
</dbReference>
<dbReference type="PANTHER" id="PTHR10803">
    <property type="entry name" value="ARSENICAL PUMP-DRIVING ATPASE ARSENITE-TRANSLOCATING ATPASE"/>
    <property type="match status" value="1"/>
</dbReference>
<dbReference type="NCBIfam" id="TIGR00345">
    <property type="entry name" value="GET3_arsA_TRC40"/>
    <property type="match status" value="1"/>
</dbReference>
<evidence type="ECO:0000256" key="4">
    <source>
        <dbReference type="PIRNR" id="PIRNR001327"/>
    </source>
</evidence>
<comment type="similarity">
    <text evidence="1 4">Belongs to the arsA ATPase family.</text>
</comment>
<feature type="domain" description="AAA+ ATPase" evidence="5">
    <location>
        <begin position="324"/>
        <end position="499"/>
    </location>
</feature>
<dbReference type="Proteomes" id="UP000295717">
    <property type="component" value="Unassembled WGS sequence"/>
</dbReference>
<comment type="function">
    <text evidence="4">Anion-transporting ATPase.</text>
</comment>
<dbReference type="Pfam" id="PF02374">
    <property type="entry name" value="ArsA_ATPase"/>
    <property type="match status" value="3"/>
</dbReference>
<dbReference type="GO" id="GO:0016887">
    <property type="term" value="F:ATP hydrolysis activity"/>
    <property type="evidence" value="ECO:0007669"/>
    <property type="project" value="UniProtKB-UniRule"/>
</dbReference>
<name>A0A4R3N0I2_9GAMM</name>
<dbReference type="InterPro" id="IPR025723">
    <property type="entry name" value="ArsA/GET3_ATPase-like"/>
</dbReference>
<evidence type="ECO:0000259" key="5">
    <source>
        <dbReference type="SMART" id="SM00382"/>
    </source>
</evidence>
<accession>A0A4R3N0I2</accession>
<protein>
    <recommendedName>
        <fullName evidence="3 4">Arsenical pump-driving ATPase</fullName>
        <ecNumber evidence="3 4">7.3.2.7</ecNumber>
    </recommendedName>
</protein>
<dbReference type="InterPro" id="IPR027541">
    <property type="entry name" value="Ars_ATPase"/>
</dbReference>
<evidence type="ECO:0000313" key="7">
    <source>
        <dbReference type="Proteomes" id="UP000295717"/>
    </source>
</evidence>
<dbReference type="InterPro" id="IPR016300">
    <property type="entry name" value="ATPase_ArsA/GET3"/>
</dbReference>
<proteinExistence type="inferred from homology"/>
<evidence type="ECO:0000313" key="6">
    <source>
        <dbReference type="EMBL" id="TCT21406.1"/>
    </source>
</evidence>
<dbReference type="AlphaFoldDB" id="A0A4R3N0I2"/>
<dbReference type="PANTHER" id="PTHR10803:SF3">
    <property type="entry name" value="ATPASE GET3"/>
    <property type="match status" value="1"/>
</dbReference>
<organism evidence="6 7">
    <name type="scientific">Thiobaca trueperi</name>
    <dbReference type="NCBI Taxonomy" id="127458"/>
    <lineage>
        <taxon>Bacteria</taxon>
        <taxon>Pseudomonadati</taxon>
        <taxon>Pseudomonadota</taxon>
        <taxon>Gammaproteobacteria</taxon>
        <taxon>Chromatiales</taxon>
        <taxon>Chromatiaceae</taxon>
        <taxon>Thiobaca</taxon>
    </lineage>
</organism>
<dbReference type="GO" id="GO:0015446">
    <property type="term" value="F:ATPase-coupled arsenite transmembrane transporter activity"/>
    <property type="evidence" value="ECO:0007669"/>
    <property type="project" value="UniProtKB-UniRule"/>
</dbReference>
<reference evidence="6 7" key="1">
    <citation type="submission" date="2019-03" db="EMBL/GenBank/DDBJ databases">
        <title>Genomic Encyclopedia of Type Strains, Phase IV (KMG-IV): sequencing the most valuable type-strain genomes for metagenomic binning, comparative biology and taxonomic classification.</title>
        <authorList>
            <person name="Goeker M."/>
        </authorList>
    </citation>
    <scope>NUCLEOTIDE SEQUENCE [LARGE SCALE GENOMIC DNA]</scope>
    <source>
        <strain evidence="6 7">DSM 13587</strain>
    </source>
</reference>
<keyword evidence="4" id="KW-1278">Translocase</keyword>
<dbReference type="SUPFAM" id="SSF52540">
    <property type="entry name" value="P-loop containing nucleoside triphosphate hydrolases"/>
    <property type="match status" value="2"/>
</dbReference>
<dbReference type="InterPro" id="IPR027417">
    <property type="entry name" value="P-loop_NTPase"/>
</dbReference>